<sequence>MNRTVIGFACEGETLFGTLDMGLASGAVGLLLVSGGNEIRSGAWGGQAALAAALAREGIPVFRFDRRGVGDSSGANLGFRASAPDIAAALAAFRSAAPHVKRVFALGNCDAASALMLHAALLPGLDGLILANPWTLDAENETAPVHSAAALRQHYLRRLVDPRQWARLLAGKVALDKLAQGLRTAAAPQEGSALAQEMRAGLAAFTGPVTILLAEGDRTAQLFRGHWGSDPRVIGHQGNSHSFADAPEWLLRQVMQAIRPG</sequence>
<gene>
    <name evidence="2" type="ORF">ACFOOT_03015</name>
</gene>
<dbReference type="Proteomes" id="UP001595683">
    <property type="component" value="Unassembled WGS sequence"/>
</dbReference>
<evidence type="ECO:0000313" key="2">
    <source>
        <dbReference type="EMBL" id="MFC3670387.1"/>
    </source>
</evidence>
<dbReference type="RefSeq" id="WP_191323287.1">
    <property type="nucleotide sequence ID" value="NZ_BMZP01000003.1"/>
</dbReference>
<dbReference type="GO" id="GO:0016787">
    <property type="term" value="F:hydrolase activity"/>
    <property type="evidence" value="ECO:0007669"/>
    <property type="project" value="UniProtKB-KW"/>
</dbReference>
<evidence type="ECO:0000313" key="3">
    <source>
        <dbReference type="Proteomes" id="UP001595683"/>
    </source>
</evidence>
<dbReference type="Pfam" id="PF12697">
    <property type="entry name" value="Abhydrolase_6"/>
    <property type="match status" value="1"/>
</dbReference>
<dbReference type="InterPro" id="IPR000073">
    <property type="entry name" value="AB_hydrolase_1"/>
</dbReference>
<dbReference type="EMBL" id="JBHRYE010000007">
    <property type="protein sequence ID" value="MFC3670387.1"/>
    <property type="molecule type" value="Genomic_DNA"/>
</dbReference>
<comment type="caution">
    <text evidence="2">The sequence shown here is derived from an EMBL/GenBank/DDBJ whole genome shotgun (WGS) entry which is preliminary data.</text>
</comment>
<evidence type="ECO:0000259" key="1">
    <source>
        <dbReference type="Pfam" id="PF12697"/>
    </source>
</evidence>
<feature type="domain" description="AB hydrolase-1" evidence="1">
    <location>
        <begin position="30"/>
        <end position="251"/>
    </location>
</feature>
<dbReference type="SUPFAM" id="SSF53474">
    <property type="entry name" value="alpha/beta-Hydrolases"/>
    <property type="match status" value="1"/>
</dbReference>
<accession>A0ABV7V083</accession>
<dbReference type="InterPro" id="IPR029058">
    <property type="entry name" value="AB_hydrolase_fold"/>
</dbReference>
<organism evidence="2 3">
    <name type="scientific">Novosphingobium pokkalii</name>
    <dbReference type="NCBI Taxonomy" id="1770194"/>
    <lineage>
        <taxon>Bacteria</taxon>
        <taxon>Pseudomonadati</taxon>
        <taxon>Pseudomonadota</taxon>
        <taxon>Alphaproteobacteria</taxon>
        <taxon>Sphingomonadales</taxon>
        <taxon>Sphingomonadaceae</taxon>
        <taxon>Novosphingobium</taxon>
    </lineage>
</organism>
<dbReference type="Gene3D" id="3.40.50.1820">
    <property type="entry name" value="alpha/beta hydrolase"/>
    <property type="match status" value="1"/>
</dbReference>
<name>A0ABV7V083_9SPHN</name>
<keyword evidence="2" id="KW-0378">Hydrolase</keyword>
<dbReference type="InterPro" id="IPR017531">
    <property type="entry name" value="Hydrolase-1_PEP"/>
</dbReference>
<proteinExistence type="predicted"/>
<dbReference type="NCBIfam" id="TIGR03100">
    <property type="entry name" value="hydr1_PEP"/>
    <property type="match status" value="1"/>
</dbReference>
<keyword evidence="3" id="KW-1185">Reference proteome</keyword>
<protein>
    <submittedName>
        <fullName evidence="2">Hydrolase 1, exosortase A system-associated</fullName>
    </submittedName>
</protein>
<reference evidence="3" key="1">
    <citation type="journal article" date="2019" name="Int. J. Syst. Evol. Microbiol.">
        <title>The Global Catalogue of Microorganisms (GCM) 10K type strain sequencing project: providing services to taxonomists for standard genome sequencing and annotation.</title>
        <authorList>
            <consortium name="The Broad Institute Genomics Platform"/>
            <consortium name="The Broad Institute Genome Sequencing Center for Infectious Disease"/>
            <person name="Wu L."/>
            <person name="Ma J."/>
        </authorList>
    </citation>
    <scope>NUCLEOTIDE SEQUENCE [LARGE SCALE GENOMIC DNA]</scope>
    <source>
        <strain evidence="3">KCTC 42224</strain>
    </source>
</reference>